<dbReference type="InterPro" id="IPR012984">
    <property type="entry name" value="PROCT"/>
</dbReference>
<dbReference type="GO" id="GO:0000974">
    <property type="term" value="C:Prp19 complex"/>
    <property type="evidence" value="ECO:0007669"/>
    <property type="project" value="UniProtKB-ARBA"/>
</dbReference>
<evidence type="ECO:0000256" key="4">
    <source>
        <dbReference type="ARBA" id="ARBA00022884"/>
    </source>
</evidence>
<feature type="region of interest" description="Disordered" evidence="7">
    <location>
        <begin position="1"/>
        <end position="35"/>
    </location>
</feature>
<dbReference type="GO" id="GO:0097157">
    <property type="term" value="F:pre-mRNA intronic binding"/>
    <property type="evidence" value="ECO:0007669"/>
    <property type="project" value="TreeGrafter"/>
</dbReference>
<dbReference type="PANTHER" id="PTHR11140">
    <property type="entry name" value="PRE-MRNA SPLICING FACTOR PRP8"/>
    <property type="match status" value="1"/>
</dbReference>
<dbReference type="InterPro" id="IPR000555">
    <property type="entry name" value="JAMM/MPN+_dom"/>
</dbReference>
<dbReference type="GO" id="GO:0017070">
    <property type="term" value="F:U6 snRNA binding"/>
    <property type="evidence" value="ECO:0007669"/>
    <property type="project" value="InterPro"/>
</dbReference>
<dbReference type="FunFam" id="3.40.140.10:FF:000002">
    <property type="entry name" value="Pre-mRNA-processing-splicing factor 8"/>
    <property type="match status" value="1"/>
</dbReference>
<feature type="compositionally biased region" description="Pro residues" evidence="7">
    <location>
        <begin position="1"/>
        <end position="11"/>
    </location>
</feature>
<dbReference type="KEGG" id="apuu:APUU_70724S"/>
<feature type="compositionally biased region" description="Pro residues" evidence="7">
    <location>
        <begin position="18"/>
        <end position="29"/>
    </location>
</feature>
<dbReference type="GO" id="GO:0030623">
    <property type="term" value="F:U5 snRNA binding"/>
    <property type="evidence" value="ECO:0007669"/>
    <property type="project" value="InterPro"/>
</dbReference>
<dbReference type="InterPro" id="IPR043173">
    <property type="entry name" value="Prp8_domainIV_fingers"/>
</dbReference>
<dbReference type="GO" id="GO:0071013">
    <property type="term" value="C:catalytic step 2 spliceosome"/>
    <property type="evidence" value="ECO:0007669"/>
    <property type="project" value="TreeGrafter"/>
</dbReference>
<dbReference type="InterPro" id="IPR019581">
    <property type="entry name" value="Prp8_U5-snRNA-bd"/>
</dbReference>
<dbReference type="FunFam" id="3.30.420.230:FF:000001">
    <property type="entry name" value="Pre-mRNA-processing-splicing factor 8"/>
    <property type="match status" value="1"/>
</dbReference>
<dbReference type="GeneID" id="64979151"/>
<dbReference type="InterPro" id="IPR027652">
    <property type="entry name" value="PRP8"/>
</dbReference>
<organism evidence="9 10">
    <name type="scientific">Aspergillus puulaauensis</name>
    <dbReference type="NCBI Taxonomy" id="1220207"/>
    <lineage>
        <taxon>Eukaryota</taxon>
        <taxon>Fungi</taxon>
        <taxon>Dikarya</taxon>
        <taxon>Ascomycota</taxon>
        <taxon>Pezizomycotina</taxon>
        <taxon>Eurotiomycetes</taxon>
        <taxon>Eurotiomycetidae</taxon>
        <taxon>Eurotiales</taxon>
        <taxon>Aspergillaceae</taxon>
        <taxon>Aspergillus</taxon>
    </lineage>
</organism>
<dbReference type="InterPro" id="IPR012591">
    <property type="entry name" value="PRO8NT"/>
</dbReference>
<evidence type="ECO:0000313" key="10">
    <source>
        <dbReference type="Proteomes" id="UP000654913"/>
    </source>
</evidence>
<dbReference type="Gene3D" id="1.20.80.40">
    <property type="match status" value="1"/>
</dbReference>
<comment type="subcellular location">
    <subcellularLocation>
        <location evidence="1">Nucleus</location>
    </subcellularLocation>
</comment>
<evidence type="ECO:0000256" key="2">
    <source>
        <dbReference type="ARBA" id="ARBA00022664"/>
    </source>
</evidence>
<protein>
    <submittedName>
        <fullName evidence="9">Pre-mRNA-splicing factor 8</fullName>
    </submittedName>
</protein>
<dbReference type="Gene3D" id="3.90.1570.40">
    <property type="match status" value="1"/>
</dbReference>
<dbReference type="Pfam" id="PF10596">
    <property type="entry name" value="U6-snRNA_bdg"/>
    <property type="match status" value="1"/>
</dbReference>
<dbReference type="GO" id="GO:0008237">
    <property type="term" value="F:metallopeptidase activity"/>
    <property type="evidence" value="ECO:0007669"/>
    <property type="project" value="InterPro"/>
</dbReference>
<dbReference type="FunFam" id="3.90.1570.40:FF:000001">
    <property type="entry name" value="Pre-mRNA-processing-splicing factor 8"/>
    <property type="match status" value="1"/>
</dbReference>
<dbReference type="GO" id="GO:0030619">
    <property type="term" value="F:U1 snRNA binding"/>
    <property type="evidence" value="ECO:0007669"/>
    <property type="project" value="TreeGrafter"/>
</dbReference>
<proteinExistence type="predicted"/>
<dbReference type="CDD" id="cd08056">
    <property type="entry name" value="MPN_PRP8"/>
    <property type="match status" value="1"/>
</dbReference>
<keyword evidence="4" id="KW-0694">RNA-binding</keyword>
<dbReference type="InterPro" id="IPR043172">
    <property type="entry name" value="Prp8_domainIV_palm"/>
</dbReference>
<evidence type="ECO:0000256" key="7">
    <source>
        <dbReference type="SAM" id="MobiDB-lite"/>
    </source>
</evidence>
<dbReference type="OrthoDB" id="1931567at2759"/>
<keyword evidence="2" id="KW-0507">mRNA processing</keyword>
<dbReference type="Pfam" id="PF08082">
    <property type="entry name" value="PRO8NT"/>
    <property type="match status" value="1"/>
</dbReference>
<dbReference type="InterPro" id="IPR012592">
    <property type="entry name" value="PROCN"/>
</dbReference>
<dbReference type="GO" id="GO:0000393">
    <property type="term" value="P:spliceosomal conformational changes to generate catalytic conformation"/>
    <property type="evidence" value="ECO:0007669"/>
    <property type="project" value="UniProtKB-ARBA"/>
</dbReference>
<dbReference type="FunFam" id="1.20.80.40:FF:000001">
    <property type="entry name" value="Pre-mRNA-processing-splicing factor 8"/>
    <property type="match status" value="1"/>
</dbReference>
<feature type="region of interest" description="Disordered" evidence="7">
    <location>
        <begin position="52"/>
        <end position="71"/>
    </location>
</feature>
<dbReference type="Pfam" id="PF12134">
    <property type="entry name" value="PRP8_domainIV"/>
    <property type="match status" value="1"/>
</dbReference>
<dbReference type="Gene3D" id="3.30.43.40">
    <property type="entry name" value="Pre-mRNA-processing-splicing factor 8, U5-snRNA-binding domain"/>
    <property type="match status" value="1"/>
</dbReference>
<dbReference type="Pfam" id="PF10597">
    <property type="entry name" value="U5_2-snRNA_bdg"/>
    <property type="match status" value="1"/>
</dbReference>
<evidence type="ECO:0000256" key="1">
    <source>
        <dbReference type="ARBA" id="ARBA00004123"/>
    </source>
</evidence>
<gene>
    <name evidence="9" type="primary">PRP8</name>
    <name evidence="9" type="ORF">APUU_70724S</name>
</gene>
<dbReference type="SMART" id="SM00232">
    <property type="entry name" value="JAB_MPN"/>
    <property type="match status" value="1"/>
</dbReference>
<dbReference type="PANTHER" id="PTHR11140:SF0">
    <property type="entry name" value="PRE-MRNA-PROCESSING-SPLICING FACTOR 8"/>
    <property type="match status" value="1"/>
</dbReference>
<keyword evidence="3" id="KW-0747">Spliceosome</keyword>
<evidence type="ECO:0000256" key="6">
    <source>
        <dbReference type="ARBA" id="ARBA00023242"/>
    </source>
</evidence>
<name>A0A7R8ARB6_9EURO</name>
<dbReference type="InterPro" id="IPR019580">
    <property type="entry name" value="Prp8_U6-snRNA-bd"/>
</dbReference>
<dbReference type="Pfam" id="PF08084">
    <property type="entry name" value="PROCT"/>
    <property type="match status" value="1"/>
</dbReference>
<dbReference type="InterPro" id="IPR042516">
    <property type="entry name" value="Prp8_U5-snRNA-bd_sf"/>
</dbReference>
<keyword evidence="6" id="KW-0539">Nucleus</keyword>
<dbReference type="Pfam" id="PF10598">
    <property type="entry name" value="RRM_4"/>
    <property type="match status" value="1"/>
</dbReference>
<dbReference type="InterPro" id="IPR012337">
    <property type="entry name" value="RNaseH-like_sf"/>
</dbReference>
<dbReference type="Proteomes" id="UP000654913">
    <property type="component" value="Chromosome 7"/>
</dbReference>
<feature type="domain" description="JAB1/MPN/MOV34 metalloenzyme" evidence="8">
    <location>
        <begin position="2117"/>
        <end position="2251"/>
    </location>
</feature>
<dbReference type="Gene3D" id="3.40.140.10">
    <property type="entry name" value="Cytidine Deaminase, domain 2"/>
    <property type="match status" value="1"/>
</dbReference>
<accession>A0A7R8ARB6</accession>
<dbReference type="RefSeq" id="XP_041561340.1">
    <property type="nucleotide sequence ID" value="XM_041695628.1"/>
</dbReference>
<dbReference type="CDD" id="cd13838">
    <property type="entry name" value="RNase_H_like_Prp8_IV"/>
    <property type="match status" value="1"/>
</dbReference>
<dbReference type="EMBL" id="AP024449">
    <property type="protein sequence ID" value="BCS29154.1"/>
    <property type="molecule type" value="Genomic_DNA"/>
</dbReference>
<dbReference type="Pfam" id="PF08083">
    <property type="entry name" value="PROCN"/>
    <property type="match status" value="1"/>
</dbReference>
<evidence type="ECO:0000259" key="8">
    <source>
        <dbReference type="SMART" id="SM00232"/>
    </source>
</evidence>
<dbReference type="GO" id="GO:0005682">
    <property type="term" value="C:U5 snRNP"/>
    <property type="evidence" value="ECO:0007669"/>
    <property type="project" value="TreeGrafter"/>
</dbReference>
<reference evidence="9" key="2">
    <citation type="submission" date="2021-02" db="EMBL/GenBank/DDBJ databases">
        <title>Aspergillus puulaauensis MK2 genome sequence.</title>
        <authorList>
            <person name="Futagami T."/>
            <person name="Mori K."/>
            <person name="Kadooka C."/>
            <person name="Tanaka T."/>
        </authorList>
    </citation>
    <scope>NUCLEOTIDE SEQUENCE</scope>
    <source>
        <strain evidence="9">MK2</strain>
    </source>
</reference>
<sequence length="2353" mass="273337">MASLPPPPPPGWGASAPPSMPLAPPPPGYQPHADPTVAKFAQKKTEWLRTQRNRFGEKRKGGFVESQKADMPPEHLRKIVRDIGDVSQKKFTNDKRSYLGALKFMPHAVLKLLENMPMPWESTREVKVLYHVNGCLTLVNETPRVIEPVFHAQWATMWVCMRREKSDRRHFKRMRFPPFDDEEPPLSWSENIEDVEPLEPIQMELDESEDGPVYEWLYDHRPLLDTPHVNGPSYRKWNLDLPQMATLYRLSHQLLSDVVDQNYFHMFDLNSFFTAKALNVAIPGGPRFEPLYKDIDPNDEDFSEFNAIDRIIFRAPIRTEYRVAYPFLYNTLPRSVRLSWYSHPQVVYVRTDDPNLPAFYFDPVINPISSRSVAPKNISISHEDEIFGPGENEDDFELPEEAEPFFAEEDLYTPETASAIALWWAPHPFNKRSGKMVRAQDVPLVKQWYLEHCPQGQPVKVRVSYQKLLKTYVLNELHQNKPKAQSKQDLLKTLKSTKFFQQTTIDWVEAGLQVCRQGFNMLNLLIHRKNLTYLHLDYNFNLKPVKTLTTKERKKSRFGNAFHLMREILRLTKLIVDAQVQYRLGNIDAFQLADGILYAFNHVGQLTGMYRYKYKLMHQIRSCKDLKHLIYYRFNSGPVGKGPGCGFWAPAWRVWLFFMRGIIPLLERWLGNLLSRQFEGRHSKGVAKTVTKQRVESHFDLELRASVMADLMDMMPEGIKQNKVNTVLQHLSEAWRCWKSNIPWKVPGLPAPIENIILRYVKSKADWWISVAHYNRERIRRGATVDKTVAKKNLGRLTRLWLKSEQERQHNYLKDGPYVSSEEAVAIYTTMVHWLESRKFSPIPFPSVSYKHDTKILILALERLRESYSVKGRLNQSQREELALIEQAYDSPGTTLARIKRFLLTQRAFKEVGIDMNDNYNNINPVYDVEPIEKITDAYLDQYLWYQAEQRHLFPAWIKPSDSEVPPLLTYKWAQGINNLSNVWETADGETNVMIETELSKVYEKIDLTLLNRLLRLVMDHNLADYITSKNNVQLSYKDMNHTNSYGLIRGLQFSGFVFQFYGLMIDLLLLGLQRASEMAGPPQSPNDFLQFRDRATETRHPIRLYTRYVDKIWVFFRFNADESRDLIQRFLTENPDPNFENVIGYKNKKCWPRDCRMRLMRHDVNLGRAVFWDLKNRLPRSITTIDWDDTFSSVYSKDNPNLLFSMSGFEVRILPKSRNLNEEFSVKDSVWSLVDNSTKERTAHAFLQVTEEDIQKFNNRIRQILMSSGSTTFTKIANKWNTALIALFTYYREAAVSTVNLLDTIVKCETKIQTRVKIGLNSKMPSRFPPAVFYTPKELGGLGMISGSHILIPASDKRWSKQTDTGITHFRAGMSHDEETLIPNIFRYIIPWEAEFIDSQRVWMEYSQKRMEAQQQNRRLTLEDLEDSWDRGLPRINTLFQKDRSTLSFDKGFRLRAEFKQYQLMKSNPFWWTSQRHDGKLWNLNAYRTDVIQALGGVETILEHTLFKATAFPSWEGLFWEKASGFEESMKFKKLTNAQRSGLNQIPNRRFTLWWSPTINRANVYVGFQVQLDLTGIFLHGKIPTLKISLIQIFRAHLWQKIHESVVMDLCQVFDQELEQLGIEAVQKETIHPRKSYKMNSSCADILLFATNKWNVTRPSILFDTKDVYEPTTTNKFWLDVQLRYGDYDSHDIERYVRAKYLDYTTDSMSIYPSATGLMIAVDLAYNLYSAYGQYFPGLKTLVQQAMAKVMKANPALYVLRERIRKGLQLYASESNQEFLNSQNYSELFSPQIQLFIDDTNVYRVTIHKTFEGNLTTKPINGAIFIFNPRTGQLFLKIIHTSVWAGQKRLGQLAKWKTAEEVAALIRSLPVEEQPKQLIVTRKGLLDPLEVHLLDFPNISIRASELQLPFQAAMKVEKLADMILRATEPQMVLFNLYDEWLKTISPYTAFSRLILILRALHVNIDKAKIILRPDKSVITLEHHIWPSLSDEDWMKVEVQLRDLILNDYGKKNNVNVQSLTSSEVRDIILGMEISAPSLQRQQAAEIEKQQEEAKQLTAVTTKTQNVRGEDIIVTTTSQYEQQSFASKTEWRTRAIATSNLRTRANNIYVSSDDIREEGYTYIMPKNVLKRFIMIADLRVQVAGYLYGSSPPDNDQVKEVRTIVMIPQVGNTREVQLPQQLPQHDYLNGLEPLGVIHTISGNEPPYMTAQDVTQHSRLMNAHSSWDKKTVTMTVSFTPGSVSLAAWGLTPQGYKWGAENRDTTSDQPQGFSTNLGEKCQLLLSDKIRGYFLVPEDNLWNYSFMGSSYGSVEKRPVYVKIDTPLRFYDDQHRPLHFQNFAELEDIWVDRSDNFA</sequence>
<dbReference type="GO" id="GO:0030620">
    <property type="term" value="F:U2 snRNA binding"/>
    <property type="evidence" value="ECO:0007669"/>
    <property type="project" value="TreeGrafter"/>
</dbReference>
<dbReference type="GO" id="GO:0000244">
    <property type="term" value="P:spliceosomal tri-snRNP complex assembly"/>
    <property type="evidence" value="ECO:0007669"/>
    <property type="project" value="TreeGrafter"/>
</dbReference>
<dbReference type="InterPro" id="IPR019582">
    <property type="entry name" value="RRM_spliceosomal_PrP8"/>
</dbReference>
<keyword evidence="5" id="KW-0508">mRNA splicing</keyword>
<keyword evidence="10" id="KW-1185">Reference proteome</keyword>
<dbReference type="FunFam" id="3.30.43.40:FF:000001">
    <property type="entry name" value="Pre-mRNA-processing-splicing factor 8"/>
    <property type="match status" value="1"/>
</dbReference>
<dbReference type="Gene3D" id="3.30.420.230">
    <property type="match status" value="1"/>
</dbReference>
<evidence type="ECO:0000256" key="3">
    <source>
        <dbReference type="ARBA" id="ARBA00022728"/>
    </source>
</evidence>
<reference evidence="9" key="1">
    <citation type="submission" date="2021-01" db="EMBL/GenBank/DDBJ databases">
        <authorList>
            <consortium name="Aspergillus puulaauensis MK2 genome sequencing consortium"/>
            <person name="Kazuki M."/>
            <person name="Futagami T."/>
        </authorList>
    </citation>
    <scope>NUCLEOTIDE SEQUENCE</scope>
    <source>
        <strain evidence="9">MK2</strain>
    </source>
</reference>
<dbReference type="GO" id="GO:0045292">
    <property type="term" value="P:mRNA cis splicing, via spliceosome"/>
    <property type="evidence" value="ECO:0007669"/>
    <property type="project" value="UniProtKB-ARBA"/>
</dbReference>
<dbReference type="SUPFAM" id="SSF53098">
    <property type="entry name" value="Ribonuclease H-like"/>
    <property type="match status" value="2"/>
</dbReference>
<evidence type="ECO:0000256" key="5">
    <source>
        <dbReference type="ARBA" id="ARBA00023187"/>
    </source>
</evidence>
<evidence type="ECO:0000313" key="9">
    <source>
        <dbReference type="EMBL" id="BCS29154.1"/>
    </source>
</evidence>
<dbReference type="InterPro" id="IPR021983">
    <property type="entry name" value="PRP8_domainIV"/>
</dbReference>